<dbReference type="Proteomes" id="UP000639606">
    <property type="component" value="Unassembled WGS sequence"/>
</dbReference>
<evidence type="ECO:0000313" key="3">
    <source>
        <dbReference type="Proteomes" id="UP000639606"/>
    </source>
</evidence>
<gene>
    <name evidence="2" type="ORF">GCM10010185_05170</name>
</gene>
<protein>
    <recommendedName>
        <fullName evidence="1">N-acetyltransferase domain-containing protein</fullName>
    </recommendedName>
</protein>
<dbReference type="Pfam" id="PF13508">
    <property type="entry name" value="Acetyltransf_7"/>
    <property type="match status" value="1"/>
</dbReference>
<dbReference type="InterPro" id="IPR016181">
    <property type="entry name" value="Acyl_CoA_acyltransferase"/>
</dbReference>
<dbReference type="GO" id="GO:0016747">
    <property type="term" value="F:acyltransferase activity, transferring groups other than amino-acyl groups"/>
    <property type="evidence" value="ECO:0007669"/>
    <property type="project" value="InterPro"/>
</dbReference>
<dbReference type="SUPFAM" id="SSF55729">
    <property type="entry name" value="Acyl-CoA N-acyltransferases (Nat)"/>
    <property type="match status" value="1"/>
</dbReference>
<dbReference type="InterPro" id="IPR000182">
    <property type="entry name" value="GNAT_dom"/>
</dbReference>
<comment type="caution">
    <text evidence="2">The sequence shown here is derived from an EMBL/GenBank/DDBJ whole genome shotgun (WGS) entry which is preliminary data.</text>
</comment>
<dbReference type="AlphaFoldDB" id="A0A918EAW3"/>
<name>A0A918EAW3_9PSEU</name>
<dbReference type="CDD" id="cd04301">
    <property type="entry name" value="NAT_SF"/>
    <property type="match status" value="1"/>
</dbReference>
<dbReference type="EMBL" id="BMRG01000001">
    <property type="protein sequence ID" value="GGP36910.1"/>
    <property type="molecule type" value="Genomic_DNA"/>
</dbReference>
<dbReference type="PROSITE" id="PS51186">
    <property type="entry name" value="GNAT"/>
    <property type="match status" value="1"/>
</dbReference>
<reference evidence="2" key="1">
    <citation type="journal article" date="2014" name="Int. J. Syst. Evol. Microbiol.">
        <title>Complete genome sequence of Corynebacterium casei LMG S-19264T (=DSM 44701T), isolated from a smear-ripened cheese.</title>
        <authorList>
            <consortium name="US DOE Joint Genome Institute (JGI-PGF)"/>
            <person name="Walter F."/>
            <person name="Albersmeier A."/>
            <person name="Kalinowski J."/>
            <person name="Ruckert C."/>
        </authorList>
    </citation>
    <scope>NUCLEOTIDE SEQUENCE</scope>
    <source>
        <strain evidence="2">JCM 3313</strain>
    </source>
</reference>
<feature type="domain" description="N-acetyltransferase" evidence="1">
    <location>
        <begin position="76"/>
        <end position="218"/>
    </location>
</feature>
<accession>A0A918EAW3</accession>
<reference evidence="2" key="2">
    <citation type="submission" date="2020-09" db="EMBL/GenBank/DDBJ databases">
        <authorList>
            <person name="Sun Q."/>
            <person name="Ohkuma M."/>
        </authorList>
    </citation>
    <scope>NUCLEOTIDE SEQUENCE</scope>
    <source>
        <strain evidence="2">JCM 3313</strain>
    </source>
</reference>
<dbReference type="Gene3D" id="3.40.630.30">
    <property type="match status" value="1"/>
</dbReference>
<dbReference type="RefSeq" id="WP_189221384.1">
    <property type="nucleotide sequence ID" value="NZ_BMRG01000001.1"/>
</dbReference>
<evidence type="ECO:0000313" key="2">
    <source>
        <dbReference type="EMBL" id="GGP36910.1"/>
    </source>
</evidence>
<sequence length="218" mass="23182">MRTSTTAATVEEWVHGWALSRRTPAPVREPDGYRIDVGKVVHRVRFVLPDTATVAHRARTLTAPGTWLKVCGERDAVIADLTPAWLVSPPEFLMTVDLRVEDVTVPSPYRVEVIADPGGAVCDAVVHAADGSTASSGRVAVWGAAAVVDQVSTDPAHRRRGLGRVVMRSLAAAAVERGASRAVLLATEEGARLYRSVGWSVASPVTAAHLPVDDRPTG</sequence>
<organism evidence="2 3">
    <name type="scientific">Saccharothrix coeruleofusca</name>
    <dbReference type="NCBI Taxonomy" id="33919"/>
    <lineage>
        <taxon>Bacteria</taxon>
        <taxon>Bacillati</taxon>
        <taxon>Actinomycetota</taxon>
        <taxon>Actinomycetes</taxon>
        <taxon>Pseudonocardiales</taxon>
        <taxon>Pseudonocardiaceae</taxon>
        <taxon>Saccharothrix</taxon>
    </lineage>
</organism>
<proteinExistence type="predicted"/>
<keyword evidence="3" id="KW-1185">Reference proteome</keyword>
<evidence type="ECO:0000259" key="1">
    <source>
        <dbReference type="PROSITE" id="PS51186"/>
    </source>
</evidence>